<organism evidence="8 9">
    <name type="scientific">Ilyodon furcidens</name>
    <name type="common">goldbreast splitfin</name>
    <dbReference type="NCBI Taxonomy" id="33524"/>
    <lineage>
        <taxon>Eukaryota</taxon>
        <taxon>Metazoa</taxon>
        <taxon>Chordata</taxon>
        <taxon>Craniata</taxon>
        <taxon>Vertebrata</taxon>
        <taxon>Euteleostomi</taxon>
        <taxon>Actinopterygii</taxon>
        <taxon>Neopterygii</taxon>
        <taxon>Teleostei</taxon>
        <taxon>Neoteleostei</taxon>
        <taxon>Acanthomorphata</taxon>
        <taxon>Ovalentaria</taxon>
        <taxon>Atherinomorphae</taxon>
        <taxon>Cyprinodontiformes</taxon>
        <taxon>Goodeidae</taxon>
        <taxon>Ilyodon</taxon>
    </lineage>
</organism>
<keyword evidence="2" id="KW-0808">Transferase</keyword>
<keyword evidence="3" id="KW-0547">Nucleotide-binding</keyword>
<protein>
    <recommendedName>
        <fullName evidence="7">Serine-threonine/tyrosine-protein kinase catalytic domain-containing protein</fullName>
    </recommendedName>
</protein>
<evidence type="ECO:0000256" key="2">
    <source>
        <dbReference type="ARBA" id="ARBA00022679"/>
    </source>
</evidence>
<feature type="transmembrane region" description="Helical" evidence="6">
    <location>
        <begin position="180"/>
        <end position="202"/>
    </location>
</feature>
<feature type="domain" description="Serine-threonine/tyrosine-protein kinase catalytic" evidence="7">
    <location>
        <begin position="4"/>
        <end position="49"/>
    </location>
</feature>
<dbReference type="InterPro" id="IPR001245">
    <property type="entry name" value="Ser-Thr/Tyr_kinase_cat_dom"/>
</dbReference>
<reference evidence="8 9" key="1">
    <citation type="submission" date="2021-06" db="EMBL/GenBank/DDBJ databases">
        <authorList>
            <person name="Palmer J.M."/>
        </authorList>
    </citation>
    <scope>NUCLEOTIDE SEQUENCE [LARGE SCALE GENOMIC DNA]</scope>
    <source>
        <strain evidence="9">if_2019</strain>
        <tissue evidence="8">Muscle</tissue>
    </source>
</reference>
<keyword evidence="6" id="KW-0472">Membrane</keyword>
<evidence type="ECO:0000256" key="3">
    <source>
        <dbReference type="ARBA" id="ARBA00022741"/>
    </source>
</evidence>
<keyword evidence="6" id="KW-1133">Transmembrane helix</keyword>
<evidence type="ECO:0000256" key="5">
    <source>
        <dbReference type="ARBA" id="ARBA00022840"/>
    </source>
</evidence>
<dbReference type="InterPro" id="IPR011009">
    <property type="entry name" value="Kinase-like_dom_sf"/>
</dbReference>
<evidence type="ECO:0000256" key="6">
    <source>
        <dbReference type="SAM" id="Phobius"/>
    </source>
</evidence>
<comment type="caution">
    <text evidence="8">The sequence shown here is derived from an EMBL/GenBank/DDBJ whole genome shotgun (WGS) entry which is preliminary data.</text>
</comment>
<dbReference type="SUPFAM" id="SSF56112">
    <property type="entry name" value="Protein kinase-like (PK-like)"/>
    <property type="match status" value="1"/>
</dbReference>
<dbReference type="PANTHER" id="PTHR46485:SF6">
    <property type="entry name" value="DUAL SPECIFICITY TESTIS-SPECIFIC PROTEIN KINASE 2"/>
    <property type="match status" value="1"/>
</dbReference>
<gene>
    <name evidence="8" type="ORF">ILYODFUR_028224</name>
</gene>
<keyword evidence="4" id="KW-0418">Kinase</keyword>
<evidence type="ECO:0000259" key="7">
    <source>
        <dbReference type="Pfam" id="PF07714"/>
    </source>
</evidence>
<evidence type="ECO:0000256" key="4">
    <source>
        <dbReference type="ARBA" id="ARBA00022777"/>
    </source>
</evidence>
<dbReference type="Proteomes" id="UP001482620">
    <property type="component" value="Unassembled WGS sequence"/>
</dbReference>
<dbReference type="InterPro" id="IPR050940">
    <property type="entry name" value="Actin_reg-Ser/Thr_kinase"/>
</dbReference>
<keyword evidence="1" id="KW-0723">Serine/threonine-protein kinase</keyword>
<name>A0ABV0UW00_9TELE</name>
<keyword evidence="6" id="KW-0812">Transmembrane</keyword>
<evidence type="ECO:0000313" key="8">
    <source>
        <dbReference type="EMBL" id="MEQ2249347.1"/>
    </source>
</evidence>
<accession>A0ABV0UW00</accession>
<evidence type="ECO:0000313" key="9">
    <source>
        <dbReference type="Proteomes" id="UP001482620"/>
    </source>
</evidence>
<keyword evidence="9" id="KW-1185">Reference proteome</keyword>
<dbReference type="PANTHER" id="PTHR46485">
    <property type="entry name" value="LIM DOMAIN KINASE 1"/>
    <property type="match status" value="1"/>
</dbReference>
<keyword evidence="5" id="KW-0067">ATP-binding</keyword>
<proteinExistence type="predicted"/>
<dbReference type="EMBL" id="JAHRIQ010084920">
    <property type="protein sequence ID" value="MEQ2249347.1"/>
    <property type="molecule type" value="Genomic_DNA"/>
</dbReference>
<dbReference type="Gene3D" id="3.30.200.20">
    <property type="entry name" value="Phosphorylase Kinase, domain 1"/>
    <property type="match status" value="1"/>
</dbReference>
<dbReference type="Pfam" id="PF07714">
    <property type="entry name" value="PK_Tyr_Ser-Thr"/>
    <property type="match status" value="1"/>
</dbReference>
<sequence length="214" mass="24226">MALKMNKLSSNRANMLREVQLMNRLCHPNILRFKGVCVHEGQLHALTEVRGSKHKPFHNKAPGQTQFVCIVVTFQMFLQVFGNCLNSNVHMLVKMDMLSDVFAAPFVWALHLYKIRDVHDQLDRYAPNRQCVYVCFCCETPLPARCCALCPAWHLGWTALSWVQGSCKACLHSKMTLPCFTTLSLTCLLFLGLHGALCLLICSKSPTPSQKSWN</sequence>
<evidence type="ECO:0000256" key="1">
    <source>
        <dbReference type="ARBA" id="ARBA00022527"/>
    </source>
</evidence>